<sequence length="434" mass="49401">MAKWYLRSLNLGTNSEELDIVDKPFRFPQGTTEEHVYRALLLVRTYSFYAAKVKKERPVDTQSGVDGSRTYHAPTEHPAALDLVPLALIFHVALGLALEWHLMLTHGSESPASINWKRFGFPDPVMEPHRCTRHGRPYSNLPPNAIPAYPSNILPCGPEVCTHAMRELYTVFRDVIDTTHWSSIDKMALGKFKNYLGHRKRLSNVCTAYLRTLDIGSMTRMAHPWESVQVIMAGGDYPTQVYFAALYVLKTYRESVDFDRNTLDGVPLDWIFYAAILIAGDVLSDTPYTTSAVLANLGFCHPIESQTKRWVCPSHGFLKQQRDQEDEHVVGQKRLGVMTVRERRTLRKERQVIREAVDREMAELQGREVEVCPGPITSGMGPISYMLCDGVFPCIDGILRLRDYMLAQAFKWNLSFQTDTKGFADFERYMAGQL</sequence>
<organism evidence="1 2">
    <name type="scientific">Coprinellus micaceus</name>
    <name type="common">Glistening ink-cap mushroom</name>
    <name type="synonym">Coprinus micaceus</name>
    <dbReference type="NCBI Taxonomy" id="71717"/>
    <lineage>
        <taxon>Eukaryota</taxon>
        <taxon>Fungi</taxon>
        <taxon>Dikarya</taxon>
        <taxon>Basidiomycota</taxon>
        <taxon>Agaricomycotina</taxon>
        <taxon>Agaricomycetes</taxon>
        <taxon>Agaricomycetidae</taxon>
        <taxon>Agaricales</taxon>
        <taxon>Agaricineae</taxon>
        <taxon>Psathyrellaceae</taxon>
        <taxon>Coprinellus</taxon>
    </lineage>
</organism>
<evidence type="ECO:0000313" key="2">
    <source>
        <dbReference type="Proteomes" id="UP000298030"/>
    </source>
</evidence>
<dbReference type="Proteomes" id="UP000298030">
    <property type="component" value="Unassembled WGS sequence"/>
</dbReference>
<dbReference type="EMBL" id="QPFP01000063">
    <property type="protein sequence ID" value="TEB24795.1"/>
    <property type="molecule type" value="Genomic_DNA"/>
</dbReference>
<comment type="caution">
    <text evidence="1">The sequence shown here is derived from an EMBL/GenBank/DDBJ whole genome shotgun (WGS) entry which is preliminary data.</text>
</comment>
<dbReference type="AlphaFoldDB" id="A0A4Y7SSF8"/>
<protein>
    <submittedName>
        <fullName evidence="1">Uncharacterized protein</fullName>
    </submittedName>
</protein>
<name>A0A4Y7SSF8_COPMI</name>
<feature type="non-terminal residue" evidence="1">
    <location>
        <position position="434"/>
    </location>
</feature>
<dbReference type="OrthoDB" id="3131769at2759"/>
<reference evidence="1 2" key="1">
    <citation type="journal article" date="2019" name="Nat. Ecol. Evol.">
        <title>Megaphylogeny resolves global patterns of mushroom evolution.</title>
        <authorList>
            <person name="Varga T."/>
            <person name="Krizsan K."/>
            <person name="Foldi C."/>
            <person name="Dima B."/>
            <person name="Sanchez-Garcia M."/>
            <person name="Sanchez-Ramirez S."/>
            <person name="Szollosi G.J."/>
            <person name="Szarkandi J.G."/>
            <person name="Papp V."/>
            <person name="Albert L."/>
            <person name="Andreopoulos W."/>
            <person name="Angelini C."/>
            <person name="Antonin V."/>
            <person name="Barry K.W."/>
            <person name="Bougher N.L."/>
            <person name="Buchanan P."/>
            <person name="Buyck B."/>
            <person name="Bense V."/>
            <person name="Catcheside P."/>
            <person name="Chovatia M."/>
            <person name="Cooper J."/>
            <person name="Damon W."/>
            <person name="Desjardin D."/>
            <person name="Finy P."/>
            <person name="Geml J."/>
            <person name="Haridas S."/>
            <person name="Hughes K."/>
            <person name="Justo A."/>
            <person name="Karasinski D."/>
            <person name="Kautmanova I."/>
            <person name="Kiss B."/>
            <person name="Kocsube S."/>
            <person name="Kotiranta H."/>
            <person name="LaButti K.M."/>
            <person name="Lechner B.E."/>
            <person name="Liimatainen K."/>
            <person name="Lipzen A."/>
            <person name="Lukacs Z."/>
            <person name="Mihaltcheva S."/>
            <person name="Morgado L.N."/>
            <person name="Niskanen T."/>
            <person name="Noordeloos M.E."/>
            <person name="Ohm R.A."/>
            <person name="Ortiz-Santana B."/>
            <person name="Ovrebo C."/>
            <person name="Racz N."/>
            <person name="Riley R."/>
            <person name="Savchenko A."/>
            <person name="Shiryaev A."/>
            <person name="Soop K."/>
            <person name="Spirin V."/>
            <person name="Szebenyi C."/>
            <person name="Tomsovsky M."/>
            <person name="Tulloss R.E."/>
            <person name="Uehling J."/>
            <person name="Grigoriev I.V."/>
            <person name="Vagvolgyi C."/>
            <person name="Papp T."/>
            <person name="Martin F.M."/>
            <person name="Miettinen O."/>
            <person name="Hibbett D.S."/>
            <person name="Nagy L.G."/>
        </authorList>
    </citation>
    <scope>NUCLEOTIDE SEQUENCE [LARGE SCALE GENOMIC DNA]</scope>
    <source>
        <strain evidence="1 2">FP101781</strain>
    </source>
</reference>
<accession>A0A4Y7SSF8</accession>
<evidence type="ECO:0000313" key="1">
    <source>
        <dbReference type="EMBL" id="TEB24795.1"/>
    </source>
</evidence>
<gene>
    <name evidence="1" type="ORF">FA13DRAFT_1738967</name>
</gene>
<keyword evidence="2" id="KW-1185">Reference proteome</keyword>
<proteinExistence type="predicted"/>